<dbReference type="GO" id="GO:0030246">
    <property type="term" value="F:carbohydrate binding"/>
    <property type="evidence" value="ECO:0007669"/>
    <property type="project" value="UniProtKB-UniRule"/>
</dbReference>
<protein>
    <recommendedName>
        <fullName evidence="1">Galectin</fullName>
    </recommendedName>
</protein>
<evidence type="ECO:0000313" key="4">
    <source>
        <dbReference type="Proteomes" id="UP000027222"/>
    </source>
</evidence>
<dbReference type="OrthoDB" id="3018764at2759"/>
<gene>
    <name evidence="3" type="ORF">GALMADRAFT_105184</name>
</gene>
<evidence type="ECO:0000259" key="2">
    <source>
        <dbReference type="PROSITE" id="PS51304"/>
    </source>
</evidence>
<sequence length="202" mass="22030">MFSGSRSTSIGGGFFTAVTGDFHAHFPGTSERNEIQSPGRIAPSVGFYQIPLSRTINLDEPVKTDGIVMFRSSILNLDPTTASTWIDLLGSGGDIILHISFRLLENVIVFNSRPAHGEWLNESRVNLTGSFIGQNYTVTVFDHGDRYQVLTNGRTKSYYYKQLKGDVTAVSYNTNVGQTSIFSDTIAAQTYNSFAALVPGSA</sequence>
<dbReference type="SUPFAM" id="SSF49899">
    <property type="entry name" value="Concanavalin A-like lectins/glucanases"/>
    <property type="match status" value="1"/>
</dbReference>
<feature type="domain" description="Galectin" evidence="2">
    <location>
        <begin position="54"/>
        <end position="187"/>
    </location>
</feature>
<dbReference type="Pfam" id="PF00337">
    <property type="entry name" value="Gal-bind_lectin"/>
    <property type="match status" value="1"/>
</dbReference>
<dbReference type="HOGENOM" id="CLU_117277_0_0_1"/>
<dbReference type="STRING" id="685588.A0A067SB63"/>
<dbReference type="PROSITE" id="PS51304">
    <property type="entry name" value="GALECTIN"/>
    <property type="match status" value="1"/>
</dbReference>
<dbReference type="SMART" id="SM00276">
    <property type="entry name" value="GLECT"/>
    <property type="match status" value="1"/>
</dbReference>
<evidence type="ECO:0000256" key="1">
    <source>
        <dbReference type="RuleBase" id="RU102079"/>
    </source>
</evidence>
<dbReference type="Gene3D" id="2.60.120.200">
    <property type="match status" value="1"/>
</dbReference>
<dbReference type="AlphaFoldDB" id="A0A067SB63"/>
<accession>A0A067SB63</accession>
<evidence type="ECO:0000313" key="3">
    <source>
        <dbReference type="EMBL" id="KDR68111.1"/>
    </source>
</evidence>
<keyword evidence="4" id="KW-1185">Reference proteome</keyword>
<dbReference type="InterPro" id="IPR001079">
    <property type="entry name" value="Galectin_CRD"/>
</dbReference>
<dbReference type="EMBL" id="KL142410">
    <property type="protein sequence ID" value="KDR68111.1"/>
    <property type="molecule type" value="Genomic_DNA"/>
</dbReference>
<keyword evidence="1" id="KW-0430">Lectin</keyword>
<reference evidence="4" key="1">
    <citation type="journal article" date="2014" name="Proc. Natl. Acad. Sci. U.S.A.">
        <title>Extensive sampling of basidiomycete genomes demonstrates inadequacy of the white-rot/brown-rot paradigm for wood decay fungi.</title>
        <authorList>
            <person name="Riley R."/>
            <person name="Salamov A.A."/>
            <person name="Brown D.W."/>
            <person name="Nagy L.G."/>
            <person name="Floudas D."/>
            <person name="Held B.W."/>
            <person name="Levasseur A."/>
            <person name="Lombard V."/>
            <person name="Morin E."/>
            <person name="Otillar R."/>
            <person name="Lindquist E.A."/>
            <person name="Sun H."/>
            <person name="LaButti K.M."/>
            <person name="Schmutz J."/>
            <person name="Jabbour D."/>
            <person name="Luo H."/>
            <person name="Baker S.E."/>
            <person name="Pisabarro A.G."/>
            <person name="Walton J.D."/>
            <person name="Blanchette R.A."/>
            <person name="Henrissat B."/>
            <person name="Martin F."/>
            <person name="Cullen D."/>
            <person name="Hibbett D.S."/>
            <person name="Grigoriev I.V."/>
        </authorList>
    </citation>
    <scope>NUCLEOTIDE SEQUENCE [LARGE SCALE GENOMIC DNA]</scope>
    <source>
        <strain evidence="4">CBS 339.88</strain>
    </source>
</reference>
<organism evidence="3 4">
    <name type="scientific">Galerina marginata (strain CBS 339.88)</name>
    <dbReference type="NCBI Taxonomy" id="685588"/>
    <lineage>
        <taxon>Eukaryota</taxon>
        <taxon>Fungi</taxon>
        <taxon>Dikarya</taxon>
        <taxon>Basidiomycota</taxon>
        <taxon>Agaricomycotina</taxon>
        <taxon>Agaricomycetes</taxon>
        <taxon>Agaricomycetidae</taxon>
        <taxon>Agaricales</taxon>
        <taxon>Agaricineae</taxon>
        <taxon>Strophariaceae</taxon>
        <taxon>Galerina</taxon>
    </lineage>
</organism>
<dbReference type="InterPro" id="IPR013320">
    <property type="entry name" value="ConA-like_dom_sf"/>
</dbReference>
<dbReference type="Proteomes" id="UP000027222">
    <property type="component" value="Unassembled WGS sequence"/>
</dbReference>
<name>A0A067SB63_GALM3</name>
<proteinExistence type="predicted"/>